<dbReference type="Gene3D" id="1.20.140.10">
    <property type="entry name" value="Butyryl-CoA Dehydrogenase, subunit A, domain 3"/>
    <property type="match status" value="1"/>
</dbReference>
<dbReference type="GO" id="GO:0050660">
    <property type="term" value="F:flavin adenine dinucleotide binding"/>
    <property type="evidence" value="ECO:0007669"/>
    <property type="project" value="InterPro"/>
</dbReference>
<dbReference type="InterPro" id="IPR037069">
    <property type="entry name" value="AcylCoA_DH/ox_N_sf"/>
</dbReference>
<proteinExistence type="inferred from homology"/>
<dbReference type="InterPro" id="IPR046373">
    <property type="entry name" value="Acyl-CoA_Oxase/DH_mid-dom_sf"/>
</dbReference>
<dbReference type="AlphaFoldDB" id="A0A848H8Y9"/>
<evidence type="ECO:0000313" key="11">
    <source>
        <dbReference type="Proteomes" id="UP000541185"/>
    </source>
</evidence>
<comment type="subunit">
    <text evidence="3">Homodimer.</text>
</comment>
<evidence type="ECO:0000259" key="7">
    <source>
        <dbReference type="Pfam" id="PF00441"/>
    </source>
</evidence>
<gene>
    <name evidence="10" type="ORF">HHL11_26090</name>
</gene>
<organism evidence="10 11">
    <name type="scientific">Ramlibacter agri</name>
    <dbReference type="NCBI Taxonomy" id="2728837"/>
    <lineage>
        <taxon>Bacteria</taxon>
        <taxon>Pseudomonadati</taxon>
        <taxon>Pseudomonadota</taxon>
        <taxon>Betaproteobacteria</taxon>
        <taxon>Burkholderiales</taxon>
        <taxon>Comamonadaceae</taxon>
        <taxon>Ramlibacter</taxon>
    </lineage>
</organism>
<dbReference type="Proteomes" id="UP000541185">
    <property type="component" value="Unassembled WGS sequence"/>
</dbReference>
<dbReference type="InterPro" id="IPR013786">
    <property type="entry name" value="AcylCoA_DH/ox_N"/>
</dbReference>
<keyword evidence="5" id="KW-0274">FAD</keyword>
<evidence type="ECO:0000259" key="9">
    <source>
        <dbReference type="Pfam" id="PF02771"/>
    </source>
</evidence>
<comment type="similarity">
    <text evidence="2">Belongs to the acyl-CoA dehydrogenase family.</text>
</comment>
<sequence length="413" mass="46074">MEFGFSPDDLQLQERMREFMQRFVLPANRDWLRLAERGAYPSAIVEPLKAQAREAGLWNLFLPGLRDDEPGTRLGNLQYAPLAEIMGRIPWAAEVFNCNAPDTGNMELLHLFATGAQRERWLLPLLRGEMRSCFAMTEPDAASSDATNIATTIRRVGDEYVINGRKWFTTGAKHPLCRFAIVMGVSDEGAEAARHERHSMVIVPLDTPGLTLVRDLPIMNHHSPEGHCELLFRDVRVPVANVLGEEGRGFALAQARLGPGRVHHCMRTIGQCELAIELMCERALERRAFGKALAEQANVQDWIAESRVEVDQARLLVLRAAWLMDAQGNKAAQVDVSAIKLVSARLQVRVLDRAMQVFGAMGLTADTPLAFLWTWGRAFRFVDGPDEVHLRTVARAELAKAKANRGATLAYYA</sequence>
<dbReference type="SUPFAM" id="SSF47203">
    <property type="entry name" value="Acyl-CoA dehydrogenase C-terminal domain-like"/>
    <property type="match status" value="1"/>
</dbReference>
<evidence type="ECO:0000256" key="2">
    <source>
        <dbReference type="ARBA" id="ARBA00009347"/>
    </source>
</evidence>
<feature type="domain" description="Acyl-CoA dehydrogenase/oxidase N-terminal" evidence="9">
    <location>
        <begin position="7"/>
        <end position="129"/>
    </location>
</feature>
<dbReference type="PANTHER" id="PTHR48083:SF13">
    <property type="entry name" value="ACYL-COA DEHYDROGENASE FAMILY MEMBER 11"/>
    <property type="match status" value="1"/>
</dbReference>
<dbReference type="Gene3D" id="1.10.540.10">
    <property type="entry name" value="Acyl-CoA dehydrogenase/oxidase, N-terminal domain"/>
    <property type="match status" value="1"/>
</dbReference>
<evidence type="ECO:0000259" key="8">
    <source>
        <dbReference type="Pfam" id="PF02770"/>
    </source>
</evidence>
<evidence type="ECO:0000256" key="4">
    <source>
        <dbReference type="ARBA" id="ARBA00022630"/>
    </source>
</evidence>
<dbReference type="GO" id="GO:0005737">
    <property type="term" value="C:cytoplasm"/>
    <property type="evidence" value="ECO:0007669"/>
    <property type="project" value="TreeGrafter"/>
</dbReference>
<dbReference type="InterPro" id="IPR009100">
    <property type="entry name" value="AcylCoA_DH/oxidase_NM_dom_sf"/>
</dbReference>
<dbReference type="PANTHER" id="PTHR48083">
    <property type="entry name" value="MEDIUM-CHAIN SPECIFIC ACYL-COA DEHYDROGENASE, MITOCHONDRIAL-RELATED"/>
    <property type="match status" value="1"/>
</dbReference>
<dbReference type="EMBL" id="JABBFX010000003">
    <property type="protein sequence ID" value="NML47245.1"/>
    <property type="molecule type" value="Genomic_DNA"/>
</dbReference>
<name>A0A848H8Y9_9BURK</name>
<evidence type="ECO:0000313" key="10">
    <source>
        <dbReference type="EMBL" id="NML47245.1"/>
    </source>
</evidence>
<evidence type="ECO:0000256" key="6">
    <source>
        <dbReference type="ARBA" id="ARBA00023002"/>
    </source>
</evidence>
<feature type="domain" description="Acyl-CoA oxidase/dehydrogenase middle" evidence="8">
    <location>
        <begin position="133"/>
        <end position="235"/>
    </location>
</feature>
<dbReference type="FunFam" id="2.40.110.10:FF:000002">
    <property type="entry name" value="Acyl-CoA dehydrogenase fadE12"/>
    <property type="match status" value="1"/>
</dbReference>
<evidence type="ECO:0000256" key="1">
    <source>
        <dbReference type="ARBA" id="ARBA00001974"/>
    </source>
</evidence>
<dbReference type="Pfam" id="PF00441">
    <property type="entry name" value="Acyl-CoA_dh_1"/>
    <property type="match status" value="1"/>
</dbReference>
<dbReference type="GO" id="GO:0033539">
    <property type="term" value="P:fatty acid beta-oxidation using acyl-CoA dehydrogenase"/>
    <property type="evidence" value="ECO:0007669"/>
    <property type="project" value="TreeGrafter"/>
</dbReference>
<dbReference type="RefSeq" id="WP_169421527.1">
    <property type="nucleotide sequence ID" value="NZ_JABBFX010000003.1"/>
</dbReference>
<dbReference type="Pfam" id="PF02771">
    <property type="entry name" value="Acyl-CoA_dh_N"/>
    <property type="match status" value="1"/>
</dbReference>
<keyword evidence="11" id="KW-1185">Reference proteome</keyword>
<reference evidence="10 11" key="1">
    <citation type="submission" date="2020-04" db="EMBL/GenBank/DDBJ databases">
        <title>Ramlibacter sp. G-1-2-2 isolated from soil.</title>
        <authorList>
            <person name="Dahal R.H."/>
        </authorList>
    </citation>
    <scope>NUCLEOTIDE SEQUENCE [LARGE SCALE GENOMIC DNA]</scope>
    <source>
        <strain evidence="10 11">G-1-2-2</strain>
    </source>
</reference>
<dbReference type="InterPro" id="IPR009075">
    <property type="entry name" value="AcylCo_DH/oxidase_C"/>
</dbReference>
<dbReference type="InterPro" id="IPR006091">
    <property type="entry name" value="Acyl-CoA_Oxase/DH_mid-dom"/>
</dbReference>
<dbReference type="Gene3D" id="2.40.110.10">
    <property type="entry name" value="Butyryl-CoA Dehydrogenase, subunit A, domain 2"/>
    <property type="match status" value="1"/>
</dbReference>
<keyword evidence="4" id="KW-0285">Flavoprotein</keyword>
<feature type="domain" description="Acyl-CoA dehydrogenase/oxidase C-terminal" evidence="7">
    <location>
        <begin position="247"/>
        <end position="396"/>
    </location>
</feature>
<keyword evidence="6" id="KW-0560">Oxidoreductase</keyword>
<comment type="caution">
    <text evidence="10">The sequence shown here is derived from an EMBL/GenBank/DDBJ whole genome shotgun (WGS) entry which is preliminary data.</text>
</comment>
<accession>A0A848H8Y9</accession>
<dbReference type="SUPFAM" id="SSF56645">
    <property type="entry name" value="Acyl-CoA dehydrogenase NM domain-like"/>
    <property type="match status" value="1"/>
</dbReference>
<dbReference type="Pfam" id="PF02770">
    <property type="entry name" value="Acyl-CoA_dh_M"/>
    <property type="match status" value="1"/>
</dbReference>
<dbReference type="InterPro" id="IPR036250">
    <property type="entry name" value="AcylCo_DH-like_C"/>
</dbReference>
<dbReference type="InterPro" id="IPR050741">
    <property type="entry name" value="Acyl-CoA_dehydrogenase"/>
</dbReference>
<dbReference type="GO" id="GO:0003995">
    <property type="term" value="F:acyl-CoA dehydrogenase activity"/>
    <property type="evidence" value="ECO:0007669"/>
    <property type="project" value="TreeGrafter"/>
</dbReference>
<evidence type="ECO:0000256" key="5">
    <source>
        <dbReference type="ARBA" id="ARBA00022827"/>
    </source>
</evidence>
<evidence type="ECO:0000256" key="3">
    <source>
        <dbReference type="ARBA" id="ARBA00011738"/>
    </source>
</evidence>
<comment type="cofactor">
    <cofactor evidence="1">
        <name>FAD</name>
        <dbReference type="ChEBI" id="CHEBI:57692"/>
    </cofactor>
</comment>
<protein>
    <submittedName>
        <fullName evidence="10">Acyl-CoA dehydrogenase</fullName>
    </submittedName>
</protein>